<evidence type="ECO:0000313" key="8">
    <source>
        <dbReference type="EMBL" id="SPD33746.1"/>
    </source>
</evidence>
<proteinExistence type="predicted"/>
<accession>A0A2N9J8S2</accession>
<dbReference type="PANTHER" id="PTHR31072">
    <property type="entry name" value="TRANSCRIPTION FACTOR TCP4-RELATED"/>
    <property type="match status" value="1"/>
</dbReference>
<evidence type="ECO:0000256" key="1">
    <source>
        <dbReference type="ARBA" id="ARBA00004123"/>
    </source>
</evidence>
<evidence type="ECO:0000256" key="5">
    <source>
        <dbReference type="ARBA" id="ARBA00023242"/>
    </source>
</evidence>
<dbReference type="GO" id="GO:0003700">
    <property type="term" value="F:DNA-binding transcription factor activity"/>
    <property type="evidence" value="ECO:0007669"/>
    <property type="project" value="InterPro"/>
</dbReference>
<feature type="compositionally biased region" description="Basic and acidic residues" evidence="6">
    <location>
        <begin position="37"/>
        <end position="49"/>
    </location>
</feature>
<feature type="compositionally biased region" description="Basic and acidic residues" evidence="6">
    <location>
        <begin position="7"/>
        <end position="19"/>
    </location>
</feature>
<feature type="region of interest" description="Disordered" evidence="6">
    <location>
        <begin position="153"/>
        <end position="179"/>
    </location>
</feature>
<keyword evidence="5" id="KW-0539">Nucleus</keyword>
<name>A0A2N9J8S2_FAGSY</name>
<reference evidence="8" key="1">
    <citation type="submission" date="2018-02" db="EMBL/GenBank/DDBJ databases">
        <authorList>
            <person name="Cohen D.B."/>
            <person name="Kent A.D."/>
        </authorList>
    </citation>
    <scope>NUCLEOTIDE SEQUENCE</scope>
</reference>
<feature type="region of interest" description="Disordered" evidence="6">
    <location>
        <begin position="1"/>
        <end position="49"/>
    </location>
</feature>
<dbReference type="InterPro" id="IPR017887">
    <property type="entry name" value="TF_TCP_subgr"/>
</dbReference>
<comment type="subcellular location">
    <subcellularLocation>
        <location evidence="1">Nucleus</location>
    </subcellularLocation>
</comment>
<organism evidence="8">
    <name type="scientific">Fagus sylvatica</name>
    <name type="common">Beechnut</name>
    <dbReference type="NCBI Taxonomy" id="28930"/>
    <lineage>
        <taxon>Eukaryota</taxon>
        <taxon>Viridiplantae</taxon>
        <taxon>Streptophyta</taxon>
        <taxon>Embryophyta</taxon>
        <taxon>Tracheophyta</taxon>
        <taxon>Spermatophyta</taxon>
        <taxon>Magnoliopsida</taxon>
        <taxon>eudicotyledons</taxon>
        <taxon>Gunneridae</taxon>
        <taxon>Pentapetalae</taxon>
        <taxon>rosids</taxon>
        <taxon>fabids</taxon>
        <taxon>Fagales</taxon>
        <taxon>Fagaceae</taxon>
        <taxon>Fagus</taxon>
    </lineage>
</organism>
<protein>
    <recommendedName>
        <fullName evidence="7">TCP domain-containing protein</fullName>
    </recommendedName>
</protein>
<sequence length="336" mass="36167">MAAIQKQELEQDRAARTVEAEPSNMKEGPTSPPKVAFEPKEEPDTEDMSRAKQVMPVAMHVPSSIPMQIESKAAAKRASTKDRHTKVEGRGRRIRMPATCAARIFQLTRELGHKSDGETIRWLLEHAEPAIIAATGTGTVPAIAMSVNGTLKIPTTSAPTTDPTPNDPPVKKKRKRPANSEYIDINDGVSVSSGLAPITTTTQQQQQQQQIQALVPMWAIPSNAVVPGAFIMVPPIPGASNPSHLFTFPATATPLFNISARPISSFVSTMANISAPIQIQASSAAFSSSSATTLTTSPPATTTITTTTTTTQKLRDFSLEIYDKQELQFMSQSSKH</sequence>
<dbReference type="GO" id="GO:0043565">
    <property type="term" value="F:sequence-specific DNA binding"/>
    <property type="evidence" value="ECO:0007669"/>
    <property type="project" value="TreeGrafter"/>
</dbReference>
<gene>
    <name evidence="8" type="ORF">FSB_LOCUS61628</name>
</gene>
<dbReference type="GO" id="GO:0005634">
    <property type="term" value="C:nucleus"/>
    <property type="evidence" value="ECO:0007669"/>
    <property type="project" value="UniProtKB-SubCell"/>
</dbReference>
<dbReference type="PROSITE" id="PS51369">
    <property type="entry name" value="TCP"/>
    <property type="match status" value="1"/>
</dbReference>
<keyword evidence="3" id="KW-0238">DNA-binding</keyword>
<evidence type="ECO:0000256" key="6">
    <source>
        <dbReference type="SAM" id="MobiDB-lite"/>
    </source>
</evidence>
<dbReference type="Pfam" id="PF03634">
    <property type="entry name" value="TCP"/>
    <property type="match status" value="1"/>
</dbReference>
<dbReference type="PANTHER" id="PTHR31072:SF1">
    <property type="entry name" value="TRANSCRIPTION FACTOR TCP9"/>
    <property type="match status" value="1"/>
</dbReference>
<keyword evidence="2" id="KW-0805">Transcription regulation</keyword>
<evidence type="ECO:0000256" key="3">
    <source>
        <dbReference type="ARBA" id="ARBA00023125"/>
    </source>
</evidence>
<feature type="compositionally biased region" description="Low complexity" evidence="6">
    <location>
        <begin position="154"/>
        <end position="164"/>
    </location>
</feature>
<feature type="domain" description="TCP" evidence="7">
    <location>
        <begin position="80"/>
        <end position="134"/>
    </location>
</feature>
<keyword evidence="4" id="KW-0804">Transcription</keyword>
<evidence type="ECO:0000256" key="2">
    <source>
        <dbReference type="ARBA" id="ARBA00023015"/>
    </source>
</evidence>
<dbReference type="InterPro" id="IPR005333">
    <property type="entry name" value="Transcription_factor_TCP"/>
</dbReference>
<evidence type="ECO:0000259" key="7">
    <source>
        <dbReference type="PROSITE" id="PS51369"/>
    </source>
</evidence>
<dbReference type="EMBL" id="OIVN01006470">
    <property type="protein sequence ID" value="SPD33746.1"/>
    <property type="molecule type" value="Genomic_DNA"/>
</dbReference>
<evidence type="ECO:0000256" key="4">
    <source>
        <dbReference type="ARBA" id="ARBA00023163"/>
    </source>
</evidence>
<dbReference type="AlphaFoldDB" id="A0A2N9J8S2"/>